<dbReference type="Gene3D" id="3.40.1190.20">
    <property type="match status" value="1"/>
</dbReference>
<keyword evidence="4 7" id="KW-0418">Kinase</keyword>
<dbReference type="GO" id="GO:0005524">
    <property type="term" value="F:ATP binding"/>
    <property type="evidence" value="ECO:0007669"/>
    <property type="project" value="UniProtKB-KW"/>
</dbReference>
<dbReference type="PANTHER" id="PTHR43085">
    <property type="entry name" value="HEXOKINASE FAMILY MEMBER"/>
    <property type="match status" value="1"/>
</dbReference>
<evidence type="ECO:0000256" key="2">
    <source>
        <dbReference type="ARBA" id="ARBA00022679"/>
    </source>
</evidence>
<reference evidence="7 8" key="1">
    <citation type="journal article" date="2013" name="Genome Announc.">
        <title>Draft genome sequence of MKD8, a conjugal recipient Mycobacterium smegmatis strain.</title>
        <authorList>
            <person name="Gray T.A."/>
            <person name="Palumbo M.J."/>
            <person name="Derbyshire K.M."/>
        </authorList>
    </citation>
    <scope>NUCLEOTIDE SEQUENCE [LARGE SCALE GENOMIC DNA]</scope>
    <source>
        <strain evidence="7 8">MKD8</strain>
    </source>
</reference>
<evidence type="ECO:0000256" key="1">
    <source>
        <dbReference type="ARBA" id="ARBA00010688"/>
    </source>
</evidence>
<dbReference type="InterPro" id="IPR011611">
    <property type="entry name" value="PfkB_dom"/>
</dbReference>
<keyword evidence="3" id="KW-0547">Nucleotide-binding</keyword>
<evidence type="ECO:0000256" key="5">
    <source>
        <dbReference type="ARBA" id="ARBA00022840"/>
    </source>
</evidence>
<comment type="similarity">
    <text evidence="1">Belongs to the carbohydrate kinase PfkB family.</text>
</comment>
<feature type="domain" description="Carbohydrate kinase PfkB" evidence="6">
    <location>
        <begin position="19"/>
        <end position="285"/>
    </location>
</feature>
<dbReference type="GO" id="GO:0016301">
    <property type="term" value="F:kinase activity"/>
    <property type="evidence" value="ECO:0007669"/>
    <property type="project" value="UniProtKB-KW"/>
</dbReference>
<name>A0A2U9PQ11_MYCSE</name>
<reference evidence="8" key="2">
    <citation type="submission" date="2018-03" db="EMBL/GenBank/DDBJ databases">
        <authorList>
            <person name="Derbyshire K."/>
            <person name="Gray T.A."/>
            <person name="Champion M."/>
        </authorList>
    </citation>
    <scope>NUCLEOTIDE SEQUENCE [LARGE SCALE GENOMIC DNA]</scope>
    <source>
        <strain evidence="8">MKD8</strain>
    </source>
</reference>
<accession>A0A2U9PQ11</accession>
<proteinExistence type="inferred from homology"/>
<dbReference type="EMBL" id="CP027541">
    <property type="protein sequence ID" value="AWT53831.1"/>
    <property type="molecule type" value="Genomic_DNA"/>
</dbReference>
<gene>
    <name evidence="7" type="ORF">D806_028570</name>
</gene>
<keyword evidence="5" id="KW-0067">ATP-binding</keyword>
<organism evidence="7 8">
    <name type="scientific">Mycolicibacterium smegmatis (strain MKD8)</name>
    <name type="common">Mycobacterium smegmatis</name>
    <dbReference type="NCBI Taxonomy" id="1214915"/>
    <lineage>
        <taxon>Bacteria</taxon>
        <taxon>Bacillati</taxon>
        <taxon>Actinomycetota</taxon>
        <taxon>Actinomycetes</taxon>
        <taxon>Mycobacteriales</taxon>
        <taxon>Mycobacteriaceae</taxon>
        <taxon>Mycolicibacterium</taxon>
    </lineage>
</organism>
<evidence type="ECO:0000256" key="4">
    <source>
        <dbReference type="ARBA" id="ARBA00022777"/>
    </source>
</evidence>
<dbReference type="Pfam" id="PF00294">
    <property type="entry name" value="PfkB"/>
    <property type="match status" value="1"/>
</dbReference>
<evidence type="ECO:0000259" key="6">
    <source>
        <dbReference type="Pfam" id="PF00294"/>
    </source>
</evidence>
<dbReference type="InterPro" id="IPR029056">
    <property type="entry name" value="Ribokinase-like"/>
</dbReference>
<evidence type="ECO:0000313" key="8">
    <source>
        <dbReference type="Proteomes" id="UP000011200"/>
    </source>
</evidence>
<keyword evidence="2" id="KW-0808">Transferase</keyword>
<dbReference type="PANTHER" id="PTHR43085:SF1">
    <property type="entry name" value="PSEUDOURIDINE KINASE-RELATED"/>
    <property type="match status" value="1"/>
</dbReference>
<dbReference type="AlphaFoldDB" id="A0A2U9PQ11"/>
<dbReference type="InterPro" id="IPR050306">
    <property type="entry name" value="PfkB_Carbo_kinase"/>
</dbReference>
<sequence length="302" mass="30229">MVALGEPLIEVSTRGKITHGVDCGFAVSGDVVNTATAAVAAGARVAVVARVSDDELGTAVIDHLAGLGVHTGHIRRDRGFQGIYVQHSDPKGDRQFCYARSGSAGSRLAPEDLPDDVLESAGAVVVSGITASLSSTTRATVLAAAGRATRFVYDPNFRPRLTTAEDARALLLEIAPRCALITPSAPHECAALLGTSEAAEAAARLRTAGAAAVAVTCGAAGVHVDAETTYWQGAFAAPSVVDQTGAGDVFTGTVAARLALGDETSDAVRIGAAAASLAVGGVGGSGGIAPLEAVRAHAEVLA</sequence>
<protein>
    <submittedName>
        <fullName evidence="7">2-Keto-3-deoxy-gluconate kinase</fullName>
    </submittedName>
</protein>
<evidence type="ECO:0000313" key="7">
    <source>
        <dbReference type="EMBL" id="AWT53831.1"/>
    </source>
</evidence>
<dbReference type="Proteomes" id="UP000011200">
    <property type="component" value="Chromosome"/>
</dbReference>
<evidence type="ECO:0000256" key="3">
    <source>
        <dbReference type="ARBA" id="ARBA00022741"/>
    </source>
</evidence>
<dbReference type="SUPFAM" id="SSF53613">
    <property type="entry name" value="Ribokinase-like"/>
    <property type="match status" value="1"/>
</dbReference>